<evidence type="ECO:0000256" key="1">
    <source>
        <dbReference type="SAM" id="Phobius"/>
    </source>
</evidence>
<feature type="transmembrane region" description="Helical" evidence="1">
    <location>
        <begin position="19"/>
        <end position="38"/>
    </location>
</feature>
<keyword evidence="1" id="KW-0472">Membrane</keyword>
<evidence type="ECO:0000313" key="2">
    <source>
        <dbReference type="EMBL" id="WTW69175.1"/>
    </source>
</evidence>
<accession>A0AAU2VNT4</accession>
<organism evidence="2">
    <name type="scientific">Streptomyces sp. NBC_00008</name>
    <dbReference type="NCBI Taxonomy" id="2903610"/>
    <lineage>
        <taxon>Bacteria</taxon>
        <taxon>Bacillati</taxon>
        <taxon>Actinomycetota</taxon>
        <taxon>Actinomycetes</taxon>
        <taxon>Kitasatosporales</taxon>
        <taxon>Streptomycetaceae</taxon>
        <taxon>Streptomyces</taxon>
    </lineage>
</organism>
<keyword evidence="1" id="KW-1133">Transmembrane helix</keyword>
<protein>
    <submittedName>
        <fullName evidence="2">Uncharacterized protein</fullName>
    </submittedName>
</protein>
<dbReference type="AlphaFoldDB" id="A0AAU2VNT4"/>
<keyword evidence="1" id="KW-0812">Transmembrane</keyword>
<sequence>MAGTAAEALLHPTVAWWPYVWPALWGVTGISLIAWAALRIRQKSHLQRPAQTLDDDPGAPLPDTTVAYDRAA</sequence>
<reference evidence="2" key="1">
    <citation type="submission" date="2022-10" db="EMBL/GenBank/DDBJ databases">
        <title>The complete genomes of actinobacterial strains from the NBC collection.</title>
        <authorList>
            <person name="Joergensen T.S."/>
            <person name="Alvarez Arevalo M."/>
            <person name="Sterndorff E.B."/>
            <person name="Faurdal D."/>
            <person name="Vuksanovic O."/>
            <person name="Mourched A.-S."/>
            <person name="Charusanti P."/>
            <person name="Shaw S."/>
            <person name="Blin K."/>
            <person name="Weber T."/>
        </authorList>
    </citation>
    <scope>NUCLEOTIDE SEQUENCE</scope>
    <source>
        <strain evidence="2">NBC_00008</strain>
    </source>
</reference>
<proteinExistence type="predicted"/>
<name>A0AAU2VNT4_9ACTN</name>
<dbReference type="EMBL" id="CP108313">
    <property type="protein sequence ID" value="WTW69175.1"/>
    <property type="molecule type" value="Genomic_DNA"/>
</dbReference>
<gene>
    <name evidence="2" type="ORF">OG398_13300</name>
</gene>